<dbReference type="InterPro" id="IPR053781">
    <property type="entry name" value="F-box_AtFBL13-like"/>
</dbReference>
<keyword evidence="3" id="KW-1185">Reference proteome</keyword>
<dbReference type="Gene3D" id="1.20.1280.50">
    <property type="match status" value="1"/>
</dbReference>
<name>A0A1R3KC96_9ROSI</name>
<dbReference type="SUPFAM" id="SSF81383">
    <property type="entry name" value="F-box domain"/>
    <property type="match status" value="1"/>
</dbReference>
<evidence type="ECO:0000259" key="1">
    <source>
        <dbReference type="SMART" id="SM00579"/>
    </source>
</evidence>
<dbReference type="InterPro" id="IPR001810">
    <property type="entry name" value="F-box_dom"/>
</dbReference>
<sequence>MSDAAVDRSCSLTSVDRPSRECRNIDDLSDDILRHILSFLRTKEAVATSTLSKRWHNLWILVPVLDFNDYLKVGSFIHLVNGGLINNKVTLLDKFRLHYGGYIPECFTDWINGVLDGVLGRVRDLDISIPHLRHHNFEFPVNVFTVENLQVLKLSYVFVNIPSGMLVCLPSLKILHLKKLCFANDESVSRLLRGCLVLEELLVMKYRDVRNLVIFVPTLKTLNVASNCSAYFGSHCEQLSININAPNLEYLRIDDDKRLVHLESVPSSLIKANIAFNGAGLFQLTKALCHAKFLCLRIKGEFSDLNMNGNSFPLFLNLTKLVLLGRKCDMTGVLIFFLKKSPKLEVLRINMVPDSGWQLGHARVKRRDLPKRLSPYLKKFSMINYRGNKVEIKMAEYIVKNAPALELIEIRSCRRLDSLKFPRLSNNCQLEFIGLDWNLVSSEATLVEAEHNAHVRIQNSVKL</sequence>
<proteinExistence type="predicted"/>
<dbReference type="STRING" id="93759.A0A1R3KC96"/>
<organism evidence="2 3">
    <name type="scientific">Corchorus olitorius</name>
    <dbReference type="NCBI Taxonomy" id="93759"/>
    <lineage>
        <taxon>Eukaryota</taxon>
        <taxon>Viridiplantae</taxon>
        <taxon>Streptophyta</taxon>
        <taxon>Embryophyta</taxon>
        <taxon>Tracheophyta</taxon>
        <taxon>Spermatophyta</taxon>
        <taxon>Magnoliopsida</taxon>
        <taxon>eudicotyledons</taxon>
        <taxon>Gunneridae</taxon>
        <taxon>Pentapetalae</taxon>
        <taxon>rosids</taxon>
        <taxon>malvids</taxon>
        <taxon>Malvales</taxon>
        <taxon>Malvaceae</taxon>
        <taxon>Grewioideae</taxon>
        <taxon>Apeibeae</taxon>
        <taxon>Corchorus</taxon>
    </lineage>
</organism>
<evidence type="ECO:0000313" key="3">
    <source>
        <dbReference type="Proteomes" id="UP000187203"/>
    </source>
</evidence>
<accession>A0A1R3KC96</accession>
<comment type="caution">
    <text evidence="2">The sequence shown here is derived from an EMBL/GenBank/DDBJ whole genome shotgun (WGS) entry which is preliminary data.</text>
</comment>
<dbReference type="PANTHER" id="PTHR31900">
    <property type="entry name" value="F-BOX/RNI SUPERFAMILY PROTEIN-RELATED"/>
    <property type="match status" value="1"/>
</dbReference>
<dbReference type="PANTHER" id="PTHR31900:SF34">
    <property type="entry name" value="EMB|CAB62440.1-RELATED"/>
    <property type="match status" value="1"/>
</dbReference>
<evidence type="ECO:0000313" key="2">
    <source>
        <dbReference type="EMBL" id="OMP04659.1"/>
    </source>
</evidence>
<dbReference type="InterPro" id="IPR032675">
    <property type="entry name" value="LRR_dom_sf"/>
</dbReference>
<dbReference type="Gene3D" id="3.80.10.10">
    <property type="entry name" value="Ribonuclease Inhibitor"/>
    <property type="match status" value="1"/>
</dbReference>
<dbReference type="InterPro" id="IPR050232">
    <property type="entry name" value="FBL13/AtMIF1-like"/>
</dbReference>
<dbReference type="Pfam" id="PF23622">
    <property type="entry name" value="LRR_At1g61320_AtMIF1"/>
    <property type="match status" value="1"/>
</dbReference>
<dbReference type="Proteomes" id="UP000187203">
    <property type="component" value="Unassembled WGS sequence"/>
</dbReference>
<dbReference type="AlphaFoldDB" id="A0A1R3KC96"/>
<dbReference type="SMART" id="SM00579">
    <property type="entry name" value="FBD"/>
    <property type="match status" value="1"/>
</dbReference>
<dbReference type="Pfam" id="PF00646">
    <property type="entry name" value="F-box"/>
    <property type="match status" value="1"/>
</dbReference>
<dbReference type="CDD" id="cd22160">
    <property type="entry name" value="F-box_AtFBL13-like"/>
    <property type="match status" value="1"/>
</dbReference>
<dbReference type="EMBL" id="AWUE01014232">
    <property type="protein sequence ID" value="OMP04659.1"/>
    <property type="molecule type" value="Genomic_DNA"/>
</dbReference>
<feature type="domain" description="FBD" evidence="1">
    <location>
        <begin position="371"/>
        <end position="433"/>
    </location>
</feature>
<dbReference type="SUPFAM" id="SSF52047">
    <property type="entry name" value="RNI-like"/>
    <property type="match status" value="1"/>
</dbReference>
<reference evidence="3" key="1">
    <citation type="submission" date="2013-09" db="EMBL/GenBank/DDBJ databases">
        <title>Corchorus olitorius genome sequencing.</title>
        <authorList>
            <person name="Alam M."/>
            <person name="Haque M.S."/>
            <person name="Islam M.S."/>
            <person name="Emdad E.M."/>
            <person name="Islam M.M."/>
            <person name="Ahmed B."/>
            <person name="Halim A."/>
            <person name="Hossen Q.M.M."/>
            <person name="Hossain M.Z."/>
            <person name="Ahmed R."/>
            <person name="Khan M.M."/>
            <person name="Islam R."/>
            <person name="Rashid M.M."/>
            <person name="Khan S.A."/>
            <person name="Rahman M.S."/>
            <person name="Alam M."/>
            <person name="Yahiya A.S."/>
            <person name="Khan M.S."/>
            <person name="Azam M.S."/>
            <person name="Haque T."/>
            <person name="Lashkar M.Z.H."/>
            <person name="Akhand A.I."/>
            <person name="Morshed G."/>
            <person name="Roy S."/>
            <person name="Uddin K.S."/>
            <person name="Rabeya T."/>
            <person name="Hossain A.S."/>
            <person name="Chowdhury A."/>
            <person name="Snigdha A.R."/>
            <person name="Mortoza M.S."/>
            <person name="Matin S.A."/>
            <person name="Hoque S.M.E."/>
            <person name="Islam M.K."/>
            <person name="Roy D.K."/>
            <person name="Haider R."/>
            <person name="Moosa M.M."/>
            <person name="Elias S.M."/>
            <person name="Hasan A.M."/>
            <person name="Jahan S."/>
            <person name="Shafiuddin M."/>
            <person name="Mahmood N."/>
            <person name="Shommy N.S."/>
        </authorList>
    </citation>
    <scope>NUCLEOTIDE SEQUENCE [LARGE SCALE GENOMIC DNA]</scope>
    <source>
        <strain evidence="3">cv. O-4</strain>
    </source>
</reference>
<dbReference type="InterPro" id="IPR006566">
    <property type="entry name" value="FBD"/>
</dbReference>
<dbReference type="OrthoDB" id="612216at2759"/>
<gene>
    <name evidence="2" type="ORF">COLO4_09419</name>
</gene>
<dbReference type="InterPro" id="IPR055357">
    <property type="entry name" value="LRR_At1g61320_AtMIF1"/>
</dbReference>
<dbReference type="InterPro" id="IPR036047">
    <property type="entry name" value="F-box-like_dom_sf"/>
</dbReference>
<protein>
    <recommendedName>
        <fullName evidence="1">FBD domain-containing protein</fullName>
    </recommendedName>
</protein>